<keyword evidence="1" id="KW-0812">Transmembrane</keyword>
<name>A0A814ZVX0_ADIRI</name>
<sequence>MLLFASFILHLDHVHRSVVRSRLANQTYVNAEIPRCGIPYDKLCCFVLQSADAGILKQCIPYPLLLLSRIAVPVFMAMIAFILQLGFRIDGKHSRLVVRTLWTIYALVFVIITYRVHYDSCFHRHTVIFLIVPGGLPYLIVAMLIPEGTGRPFALYRNDNNSDHAPIEVDDESTEAVDDRPIVWTKIL</sequence>
<comment type="caution">
    <text evidence="2">The sequence shown here is derived from an EMBL/GenBank/DDBJ whole genome shotgun (WGS) entry which is preliminary data.</text>
</comment>
<evidence type="ECO:0000313" key="2">
    <source>
        <dbReference type="EMBL" id="CAF1248324.1"/>
    </source>
</evidence>
<evidence type="ECO:0000313" key="4">
    <source>
        <dbReference type="Proteomes" id="UP000663828"/>
    </source>
</evidence>
<keyword evidence="1" id="KW-1133">Transmembrane helix</keyword>
<protein>
    <submittedName>
        <fullName evidence="2">Uncharacterized protein</fullName>
    </submittedName>
</protein>
<gene>
    <name evidence="3" type="ORF">EDS130_LOCUS40867</name>
    <name evidence="2" type="ORF">XAT740_LOCUS26117</name>
</gene>
<organism evidence="2 4">
    <name type="scientific">Adineta ricciae</name>
    <name type="common">Rotifer</name>
    <dbReference type="NCBI Taxonomy" id="249248"/>
    <lineage>
        <taxon>Eukaryota</taxon>
        <taxon>Metazoa</taxon>
        <taxon>Spiralia</taxon>
        <taxon>Gnathifera</taxon>
        <taxon>Rotifera</taxon>
        <taxon>Eurotatoria</taxon>
        <taxon>Bdelloidea</taxon>
        <taxon>Adinetida</taxon>
        <taxon>Adinetidae</taxon>
        <taxon>Adineta</taxon>
    </lineage>
</organism>
<feature type="transmembrane region" description="Helical" evidence="1">
    <location>
        <begin position="126"/>
        <end position="145"/>
    </location>
</feature>
<accession>A0A814ZVX0</accession>
<reference evidence="2" key="1">
    <citation type="submission" date="2021-02" db="EMBL/GenBank/DDBJ databases">
        <authorList>
            <person name="Nowell W R."/>
        </authorList>
    </citation>
    <scope>NUCLEOTIDE SEQUENCE</scope>
</reference>
<proteinExistence type="predicted"/>
<dbReference type="EMBL" id="CAJNOR010002104">
    <property type="protein sequence ID" value="CAF1248324.1"/>
    <property type="molecule type" value="Genomic_DNA"/>
</dbReference>
<evidence type="ECO:0000313" key="3">
    <source>
        <dbReference type="EMBL" id="CAF1472159.1"/>
    </source>
</evidence>
<dbReference type="Proteomes" id="UP000663828">
    <property type="component" value="Unassembled WGS sequence"/>
</dbReference>
<dbReference type="Proteomes" id="UP000663852">
    <property type="component" value="Unassembled WGS sequence"/>
</dbReference>
<dbReference type="EMBL" id="CAJNOJ010000511">
    <property type="protein sequence ID" value="CAF1472159.1"/>
    <property type="molecule type" value="Genomic_DNA"/>
</dbReference>
<keyword evidence="4" id="KW-1185">Reference proteome</keyword>
<evidence type="ECO:0000256" key="1">
    <source>
        <dbReference type="SAM" id="Phobius"/>
    </source>
</evidence>
<dbReference type="AlphaFoldDB" id="A0A814ZVX0"/>
<keyword evidence="1" id="KW-0472">Membrane</keyword>
<feature type="transmembrane region" description="Helical" evidence="1">
    <location>
        <begin position="70"/>
        <end position="89"/>
    </location>
</feature>
<feature type="transmembrane region" description="Helical" evidence="1">
    <location>
        <begin position="96"/>
        <end position="114"/>
    </location>
</feature>